<keyword evidence="2" id="KW-0646">Protease inhibitor</keyword>
<name>A0A8C8SGL1_9SAUR</name>
<dbReference type="Pfam" id="PF17791">
    <property type="entry name" value="MG3"/>
    <property type="match status" value="1"/>
</dbReference>
<dbReference type="InterPro" id="IPR013783">
    <property type="entry name" value="Ig-like_fold"/>
</dbReference>
<organism evidence="7 8">
    <name type="scientific">Pelusios castaneus</name>
    <name type="common">West African mud turtle</name>
    <dbReference type="NCBI Taxonomy" id="367368"/>
    <lineage>
        <taxon>Eukaryota</taxon>
        <taxon>Metazoa</taxon>
        <taxon>Chordata</taxon>
        <taxon>Craniata</taxon>
        <taxon>Vertebrata</taxon>
        <taxon>Euteleostomi</taxon>
        <taxon>Archelosauria</taxon>
        <taxon>Testudinata</taxon>
        <taxon>Testudines</taxon>
        <taxon>Pleurodira</taxon>
        <taxon>Pelomedusidae</taxon>
        <taxon>Pelusios</taxon>
    </lineage>
</organism>
<evidence type="ECO:0000256" key="5">
    <source>
        <dbReference type="ARBA" id="ARBA00023180"/>
    </source>
</evidence>
<dbReference type="InterPro" id="IPR040839">
    <property type="entry name" value="MG4"/>
</dbReference>
<dbReference type="FunFam" id="2.60.40.1930:FF:000001">
    <property type="entry name" value="CD109 isoform 3"/>
    <property type="match status" value="1"/>
</dbReference>
<evidence type="ECO:0000313" key="8">
    <source>
        <dbReference type="Proteomes" id="UP000694393"/>
    </source>
</evidence>
<dbReference type="Pfam" id="PF07703">
    <property type="entry name" value="A2M_BRD"/>
    <property type="match status" value="1"/>
</dbReference>
<reference evidence="7" key="2">
    <citation type="submission" date="2025-09" db="UniProtKB">
        <authorList>
            <consortium name="Ensembl"/>
        </authorList>
    </citation>
    <scope>IDENTIFICATION</scope>
</reference>
<reference evidence="7" key="1">
    <citation type="submission" date="2025-08" db="UniProtKB">
        <authorList>
            <consortium name="Ensembl"/>
        </authorList>
    </citation>
    <scope>IDENTIFICATION</scope>
</reference>
<comment type="similarity">
    <text evidence="1">Belongs to the protease inhibitor I39 (alpha-2-macroglobulin) family.</text>
</comment>
<dbReference type="SMART" id="SM01359">
    <property type="entry name" value="A2M_N_2"/>
    <property type="match status" value="1"/>
</dbReference>
<dbReference type="Gene3D" id="2.60.40.10">
    <property type="entry name" value="Immunoglobulins"/>
    <property type="match status" value="1"/>
</dbReference>
<evidence type="ECO:0000313" key="7">
    <source>
        <dbReference type="Ensembl" id="ENSPCEP00000019430.1"/>
    </source>
</evidence>
<evidence type="ECO:0000259" key="6">
    <source>
        <dbReference type="SMART" id="SM01359"/>
    </source>
</evidence>
<dbReference type="GO" id="GO:0004867">
    <property type="term" value="F:serine-type endopeptidase inhibitor activity"/>
    <property type="evidence" value="ECO:0007669"/>
    <property type="project" value="UniProtKB-KW"/>
</dbReference>
<dbReference type="AlphaFoldDB" id="A0A8C8SGL1"/>
<dbReference type="Gene3D" id="2.20.130.20">
    <property type="match status" value="1"/>
</dbReference>
<dbReference type="InterPro" id="IPR041555">
    <property type="entry name" value="MG3"/>
</dbReference>
<dbReference type="InterPro" id="IPR011625">
    <property type="entry name" value="A2M_N_BRD"/>
</dbReference>
<proteinExistence type="inferred from homology"/>
<dbReference type="PANTHER" id="PTHR11412:SF185">
    <property type="entry name" value="ALPHA-2-MACROGLOBULIN-LIKE PROTEIN 1"/>
    <property type="match status" value="1"/>
</dbReference>
<dbReference type="Pfam" id="PF01835">
    <property type="entry name" value="MG2"/>
    <property type="match status" value="1"/>
</dbReference>
<dbReference type="PANTHER" id="PTHR11412">
    <property type="entry name" value="MACROGLOBULIN / COMPLEMENT"/>
    <property type="match status" value="1"/>
</dbReference>
<sequence length="598" mass="65625">MGTVSVHLSDLNETVQVSVRLEKGDGSSTITLLEREVQEPHLLEIVHFQVPAPSRGEQEVTDLHVSIQGDSLQFSERKKVLLQVLEPRTFVQTEKAIYKAGQTVKFRIISLDKDFVPSTRKLLLVTLQDPNGNRIAQWRDVMPQQGIVELSLPLSAEPALGTYTIEVEGTRHSFSVEEYMLSKASVTIELPPVVTVLDETLPLRVCGRYTNGKPILGKVQAILCRQQNSLDYQEENDTERDENLCIELIGRTKRNGCFSRKVKMAPFNLTHSGYMMSLQATASLVEEGTGVELSATKSCNIVSEIAVVTFEETDATYMTGIPYAGQMLLKAADGSVLKNEKLQLLVSHGDVWKNQTFLTDKSGRASFELDTTSWTGTVTLRGLFKEEDPSYVHERISPRYPDATRQLQPFYSESQSFLKIHSLGGELPCDQAQQLLVDYVIPREALGSGSKSLDFIFLVMAKGTVTRILQKGLDLRAGMGLKGSFSVELPISADLAPSAKVLGYTVLPSGEMAADGTLLHVAKCFQNKVKLAFSQDRALPGSKLQLQVQAAPGSLCAIRAVDQSMLLMKPEAELSIDTVSPEQLGCPPSPSLVSPPLS</sequence>
<keyword evidence="3" id="KW-0732">Signal</keyword>
<feature type="domain" description="Alpha-2-macroglobulin bait region" evidence="6">
    <location>
        <begin position="418"/>
        <end position="568"/>
    </location>
</feature>
<keyword evidence="8" id="KW-1185">Reference proteome</keyword>
<dbReference type="InterPro" id="IPR050473">
    <property type="entry name" value="A2M/Complement_sys"/>
</dbReference>
<dbReference type="InterPro" id="IPR002890">
    <property type="entry name" value="MG2"/>
</dbReference>
<keyword evidence="5" id="KW-0325">Glycoprotein</keyword>
<evidence type="ECO:0000256" key="1">
    <source>
        <dbReference type="ARBA" id="ARBA00010952"/>
    </source>
</evidence>
<dbReference type="Gene3D" id="2.60.40.1940">
    <property type="match status" value="1"/>
</dbReference>
<dbReference type="Pfam" id="PF17789">
    <property type="entry name" value="MG4"/>
    <property type="match status" value="1"/>
</dbReference>
<keyword evidence="4" id="KW-0722">Serine protease inhibitor</keyword>
<evidence type="ECO:0000256" key="4">
    <source>
        <dbReference type="ARBA" id="ARBA00022900"/>
    </source>
</evidence>
<accession>A0A8C8SGL1</accession>
<evidence type="ECO:0000256" key="2">
    <source>
        <dbReference type="ARBA" id="ARBA00022690"/>
    </source>
</evidence>
<dbReference type="Ensembl" id="ENSPCET00000020093.1">
    <property type="protein sequence ID" value="ENSPCEP00000019430.1"/>
    <property type="gene ID" value="ENSPCEG00000015110.1"/>
</dbReference>
<dbReference type="Gene3D" id="2.60.40.1930">
    <property type="match status" value="2"/>
</dbReference>
<dbReference type="Proteomes" id="UP000694393">
    <property type="component" value="Unplaced"/>
</dbReference>
<evidence type="ECO:0000256" key="3">
    <source>
        <dbReference type="ARBA" id="ARBA00022729"/>
    </source>
</evidence>
<protein>
    <recommendedName>
        <fullName evidence="6">Alpha-2-macroglobulin bait region domain-containing protein</fullName>
    </recommendedName>
</protein>